<reference evidence="2 3" key="1">
    <citation type="submission" date="2023-08" db="EMBL/GenBank/DDBJ databases">
        <title>Oxalobacteraceae gen .nov., isolated from river sludge outside the plant.</title>
        <authorList>
            <person name="Zhao S.Y."/>
        </authorList>
    </citation>
    <scope>NUCLEOTIDE SEQUENCE [LARGE SCALE GENOMIC DNA]</scope>
    <source>
        <strain evidence="2 3">R-40</strain>
    </source>
</reference>
<gene>
    <name evidence="2" type="ORF">Q8A64_03790</name>
</gene>
<sequence length="281" mass="30907">MDAGAILQRTDIGRDTIRTKSVKLTQSERLLLILVDGATPFEKLRQKVWTLTDDRFRRALNTLLQKDLVYEVLFPLGDHEAEELDSAIVDRFLQQDALDPVTIIGFDPEDELDTNLIEAMGYSASPSNSPISKEKRPSEGLSIPALNITAPISLPAHSEAIPPTPPAPVSAIPVPVASVTATPIPEPAQQQVANIPEMSPAQLQYKKDLDQHVVDEIAALTLMINAKKSPEKEGLNKESRSHKERAGNRIYWKDYLVEGCSLLGLATGIIILVIITARHLF</sequence>
<keyword evidence="3" id="KW-1185">Reference proteome</keyword>
<evidence type="ECO:0000256" key="1">
    <source>
        <dbReference type="SAM" id="Phobius"/>
    </source>
</evidence>
<name>A0ABU1BKL5_9BURK</name>
<evidence type="ECO:0000313" key="2">
    <source>
        <dbReference type="EMBL" id="MDQ9169528.1"/>
    </source>
</evidence>
<dbReference type="Proteomes" id="UP001225596">
    <property type="component" value="Unassembled WGS sequence"/>
</dbReference>
<proteinExistence type="predicted"/>
<protein>
    <submittedName>
        <fullName evidence="2">Uncharacterized protein</fullName>
    </submittedName>
</protein>
<evidence type="ECO:0000313" key="3">
    <source>
        <dbReference type="Proteomes" id="UP001225596"/>
    </source>
</evidence>
<accession>A0ABU1BKL5</accession>
<dbReference type="RefSeq" id="WP_338435429.1">
    <property type="nucleotide sequence ID" value="NZ_JAUYVH010000001.1"/>
</dbReference>
<feature type="transmembrane region" description="Helical" evidence="1">
    <location>
        <begin position="255"/>
        <end position="277"/>
    </location>
</feature>
<comment type="caution">
    <text evidence="2">The sequence shown here is derived from an EMBL/GenBank/DDBJ whole genome shotgun (WGS) entry which is preliminary data.</text>
</comment>
<keyword evidence="1" id="KW-0472">Membrane</keyword>
<keyword evidence="1" id="KW-1133">Transmembrane helix</keyword>
<dbReference type="EMBL" id="JAUYVH010000001">
    <property type="protein sequence ID" value="MDQ9169528.1"/>
    <property type="molecule type" value="Genomic_DNA"/>
</dbReference>
<keyword evidence="1" id="KW-0812">Transmembrane</keyword>
<organism evidence="2 3">
    <name type="scientific">Keguizhuia sedimenti</name>
    <dbReference type="NCBI Taxonomy" id="3064264"/>
    <lineage>
        <taxon>Bacteria</taxon>
        <taxon>Pseudomonadati</taxon>
        <taxon>Pseudomonadota</taxon>
        <taxon>Betaproteobacteria</taxon>
        <taxon>Burkholderiales</taxon>
        <taxon>Oxalobacteraceae</taxon>
        <taxon>Keguizhuia</taxon>
    </lineage>
</organism>